<dbReference type="InterPro" id="IPR042197">
    <property type="entry name" value="Apaf_helical"/>
</dbReference>
<evidence type="ECO:0000259" key="8">
    <source>
        <dbReference type="PROSITE" id="PS50104"/>
    </source>
</evidence>
<dbReference type="InterPro" id="IPR035897">
    <property type="entry name" value="Toll_tir_struct_dom_sf"/>
</dbReference>
<dbReference type="AlphaFoldDB" id="A0AAW1YNX9"/>
<dbReference type="InterPro" id="IPR044974">
    <property type="entry name" value="Disease_R_plants"/>
</dbReference>
<dbReference type="InterPro" id="IPR058546">
    <property type="entry name" value="RPS4B/Roq1-like_LRR"/>
</dbReference>
<dbReference type="Gene3D" id="1.10.8.430">
    <property type="entry name" value="Helical domain of apoptotic protease-activating factors"/>
    <property type="match status" value="1"/>
</dbReference>
<dbReference type="PRINTS" id="PR00364">
    <property type="entry name" value="DISEASERSIST"/>
</dbReference>
<evidence type="ECO:0000256" key="4">
    <source>
        <dbReference type="ARBA" id="ARBA00022801"/>
    </source>
</evidence>
<evidence type="ECO:0000256" key="5">
    <source>
        <dbReference type="ARBA" id="ARBA00022821"/>
    </source>
</evidence>
<dbReference type="PANTHER" id="PTHR11017">
    <property type="entry name" value="LEUCINE-RICH REPEAT-CONTAINING PROTEIN"/>
    <property type="match status" value="1"/>
</dbReference>
<proteinExistence type="predicted"/>
<evidence type="ECO:0000256" key="1">
    <source>
        <dbReference type="ARBA" id="ARBA00011982"/>
    </source>
</evidence>
<dbReference type="PROSITE" id="PS50104">
    <property type="entry name" value="TIR"/>
    <property type="match status" value="1"/>
</dbReference>
<dbReference type="SMART" id="SM00369">
    <property type="entry name" value="LRR_TYP"/>
    <property type="match status" value="3"/>
</dbReference>
<dbReference type="GO" id="GO:0061809">
    <property type="term" value="F:NAD+ nucleosidase activity, cyclic ADP-ribose generating"/>
    <property type="evidence" value="ECO:0007669"/>
    <property type="project" value="UniProtKB-EC"/>
</dbReference>
<dbReference type="EMBL" id="JBEDUW010000001">
    <property type="protein sequence ID" value="KAK9950400.1"/>
    <property type="molecule type" value="Genomic_DNA"/>
</dbReference>
<keyword evidence="4" id="KW-0378">Hydrolase</keyword>
<accession>A0AAW1YNX9</accession>
<dbReference type="InterPro" id="IPR045344">
    <property type="entry name" value="C-JID"/>
</dbReference>
<keyword evidence="3" id="KW-0677">Repeat</keyword>
<sequence length="1148" mass="131388">MASSSAIQPREKYDVFISFRGTDTRWTFTSHLHAALIRMKIDAYIDYRLERGDDIGSALLKAIEGSKIFVIIFSQDYASSTWCLDELVHIMDCKERYKRIVIPIFYNIDPAVVRHQTESYAEAFAKHRSRIIFREEKLVEWKGALKTAASLSGFHSTSSAVRDDSDLVEQVGKDILTKLNRESSSDLKGLVGVESRIQQILLLLYIVPDDVCVRYVGIWGMGGIGKTTLANAVFHGLSSQFEACCFLPNVRETSAAKGDISPQLYNLRDILLSKLLGEGTVTNQTTPTIACFVKERLQRIKVLVVLDDVDDWCQLEFLVGDQVSFGSGSRIIITTRDMRQLREMEVLRKGADHDVKIYQVEELNGYEASQLFHLNAPRDICSEADSKQFLIKVIRYAEGNPLALKIWRSLFFRCKGKEDLEDLWNKLKKFPHKDLQNVCRISYEALEENEREIFLDMVCFHKGNKIGVVKRELDACGLFSNIGIEILIDMTLISIKDECVWIHDVIQEFGWDIIRKECPEEAGKRTRLYTSEDIIHVFEKATGTATVKSICLNTWEIKEIKLAHPQVFTGMYNLIFLKFYGGKDVDISLKDGKMEHFLDHESFPDSLRYLHWEKYPLKSLPSQFSPNNLVELHMPFSKLQRLWTDGQNPENLKRISLHYSLELVEIPDLSESKNIESIDLNGCENLVQVPSSIWSLNKLVELKLGGCWQIKNYPRSSWKLESLTSLNLWGTKIVNMPTSICKMKFLEQLDLSHCLRLDYFPEILEPMEHLEVLRLSNTQIKQLPESIGNLVGLKLLDLSECRSLESVPQSIYKLNLLEELSLGGCWKLKKFPSSSILGDCRNLEEIPDDVFSLTSLKRLNLRGSLIESIPPLVQFSELTYLNISNCERLQSLPQVPCLLETLDANGCTTLKTVSFSMTAITQGSDQIDISCQPMEGRRKEKHAFFNCLDLDENARSNIMNDAQLRIMRNATVASKRKDIYLELFERDELSVRVICPGNEIPKWFSYQTEGSSIYINLPPHSSDENFLGFALCAVVGISNSHTRIYLDLTLKCRYNFKFNHGICRVSDVTCEWLGMGDNFNFKCAGAPDHVYMWYHDYHPYERFDDTNWATEASFEFCAKDRGKVFNVKRCGVCLLYAQRQDAVHGSEN</sequence>
<comment type="catalytic activity">
    <reaction evidence="7">
        <text>NAD(+) + H2O = ADP-D-ribose + nicotinamide + H(+)</text>
        <dbReference type="Rhea" id="RHEA:16301"/>
        <dbReference type="ChEBI" id="CHEBI:15377"/>
        <dbReference type="ChEBI" id="CHEBI:15378"/>
        <dbReference type="ChEBI" id="CHEBI:17154"/>
        <dbReference type="ChEBI" id="CHEBI:57540"/>
        <dbReference type="ChEBI" id="CHEBI:57967"/>
        <dbReference type="EC" id="3.2.2.6"/>
    </reaction>
    <physiologicalReaction direction="left-to-right" evidence="7">
        <dbReference type="Rhea" id="RHEA:16302"/>
    </physiologicalReaction>
</comment>
<dbReference type="InterPro" id="IPR058192">
    <property type="entry name" value="WHD_ROQ1-like"/>
</dbReference>
<dbReference type="Pfam" id="PF23286">
    <property type="entry name" value="LRR_13"/>
    <property type="match status" value="1"/>
</dbReference>
<dbReference type="InterPro" id="IPR027417">
    <property type="entry name" value="P-loop_NTPase"/>
</dbReference>
<evidence type="ECO:0000313" key="10">
    <source>
        <dbReference type="Proteomes" id="UP001457282"/>
    </source>
</evidence>
<evidence type="ECO:0000256" key="7">
    <source>
        <dbReference type="ARBA" id="ARBA00047304"/>
    </source>
</evidence>
<reference evidence="9 10" key="1">
    <citation type="journal article" date="2023" name="G3 (Bethesda)">
        <title>A chromosome-length genome assembly and annotation of blackberry (Rubus argutus, cv. 'Hillquist').</title>
        <authorList>
            <person name="Bruna T."/>
            <person name="Aryal R."/>
            <person name="Dudchenko O."/>
            <person name="Sargent D.J."/>
            <person name="Mead D."/>
            <person name="Buti M."/>
            <person name="Cavallini A."/>
            <person name="Hytonen T."/>
            <person name="Andres J."/>
            <person name="Pham M."/>
            <person name="Weisz D."/>
            <person name="Mascagni F."/>
            <person name="Usai G."/>
            <person name="Natali L."/>
            <person name="Bassil N."/>
            <person name="Fernandez G.E."/>
            <person name="Lomsadze A."/>
            <person name="Armour M."/>
            <person name="Olukolu B."/>
            <person name="Poorten T."/>
            <person name="Britton C."/>
            <person name="Davik J."/>
            <person name="Ashrafi H."/>
            <person name="Aiden E.L."/>
            <person name="Borodovsky M."/>
            <person name="Worthington M."/>
        </authorList>
    </citation>
    <scope>NUCLEOTIDE SEQUENCE [LARGE SCALE GENOMIC DNA]</scope>
    <source>
        <strain evidence="9">PI 553951</strain>
    </source>
</reference>
<name>A0AAW1YNX9_RUBAR</name>
<keyword evidence="6" id="KW-0520">NAD</keyword>
<dbReference type="Gene3D" id="3.40.50.300">
    <property type="entry name" value="P-loop containing nucleotide triphosphate hydrolases"/>
    <property type="match status" value="1"/>
</dbReference>
<dbReference type="Pfam" id="PF23282">
    <property type="entry name" value="WHD_ROQ1"/>
    <property type="match status" value="1"/>
</dbReference>
<evidence type="ECO:0000256" key="6">
    <source>
        <dbReference type="ARBA" id="ARBA00023027"/>
    </source>
</evidence>
<dbReference type="Pfam" id="PF20160">
    <property type="entry name" value="C-JID"/>
    <property type="match status" value="1"/>
</dbReference>
<dbReference type="GO" id="GO:0007165">
    <property type="term" value="P:signal transduction"/>
    <property type="evidence" value="ECO:0007669"/>
    <property type="project" value="InterPro"/>
</dbReference>
<dbReference type="FunFam" id="3.40.50.10140:FF:000007">
    <property type="entry name" value="Disease resistance protein (TIR-NBS-LRR class)"/>
    <property type="match status" value="1"/>
</dbReference>
<organism evidence="9 10">
    <name type="scientific">Rubus argutus</name>
    <name type="common">Southern blackberry</name>
    <dbReference type="NCBI Taxonomy" id="59490"/>
    <lineage>
        <taxon>Eukaryota</taxon>
        <taxon>Viridiplantae</taxon>
        <taxon>Streptophyta</taxon>
        <taxon>Embryophyta</taxon>
        <taxon>Tracheophyta</taxon>
        <taxon>Spermatophyta</taxon>
        <taxon>Magnoliopsida</taxon>
        <taxon>eudicotyledons</taxon>
        <taxon>Gunneridae</taxon>
        <taxon>Pentapetalae</taxon>
        <taxon>rosids</taxon>
        <taxon>fabids</taxon>
        <taxon>Rosales</taxon>
        <taxon>Rosaceae</taxon>
        <taxon>Rosoideae</taxon>
        <taxon>Rosoideae incertae sedis</taxon>
        <taxon>Rubus</taxon>
    </lineage>
</organism>
<protein>
    <recommendedName>
        <fullName evidence="1">ADP-ribosyl cyclase/cyclic ADP-ribose hydrolase</fullName>
        <ecNumber evidence="1">3.2.2.6</ecNumber>
    </recommendedName>
</protein>
<evidence type="ECO:0000256" key="3">
    <source>
        <dbReference type="ARBA" id="ARBA00022737"/>
    </source>
</evidence>
<gene>
    <name evidence="9" type="ORF">M0R45_005893</name>
</gene>
<comment type="caution">
    <text evidence="9">The sequence shown here is derived from an EMBL/GenBank/DDBJ whole genome shotgun (WGS) entry which is preliminary data.</text>
</comment>
<dbReference type="EC" id="3.2.2.6" evidence="1"/>
<keyword evidence="5" id="KW-0611">Plant defense</keyword>
<dbReference type="InterPro" id="IPR032675">
    <property type="entry name" value="LRR_dom_sf"/>
</dbReference>
<dbReference type="GO" id="GO:0006952">
    <property type="term" value="P:defense response"/>
    <property type="evidence" value="ECO:0007669"/>
    <property type="project" value="InterPro"/>
</dbReference>
<dbReference type="InterPro" id="IPR011713">
    <property type="entry name" value="Leu-rich_rpt_3"/>
</dbReference>
<dbReference type="InterPro" id="IPR003591">
    <property type="entry name" value="Leu-rich_rpt_typical-subtyp"/>
</dbReference>
<dbReference type="SUPFAM" id="SSF52058">
    <property type="entry name" value="L domain-like"/>
    <property type="match status" value="1"/>
</dbReference>
<dbReference type="InterPro" id="IPR000157">
    <property type="entry name" value="TIR_dom"/>
</dbReference>
<dbReference type="Pfam" id="PF01582">
    <property type="entry name" value="TIR"/>
    <property type="match status" value="1"/>
</dbReference>
<dbReference type="InterPro" id="IPR002182">
    <property type="entry name" value="NB-ARC"/>
</dbReference>
<dbReference type="Gene3D" id="3.40.50.10140">
    <property type="entry name" value="Toll/interleukin-1 receptor homology (TIR) domain"/>
    <property type="match status" value="1"/>
</dbReference>
<keyword evidence="10" id="KW-1185">Reference proteome</keyword>
<dbReference type="Proteomes" id="UP001457282">
    <property type="component" value="Unassembled WGS sequence"/>
</dbReference>
<feature type="domain" description="TIR" evidence="8">
    <location>
        <begin position="11"/>
        <end position="179"/>
    </location>
</feature>
<keyword evidence="2" id="KW-0433">Leucine-rich repeat</keyword>
<dbReference type="Pfam" id="PF07725">
    <property type="entry name" value="LRR_3"/>
    <property type="match status" value="1"/>
</dbReference>
<dbReference type="PANTHER" id="PTHR11017:SF574">
    <property type="entry name" value="ADP-RIBOSYL CYCLASE_CYCLIC ADP-RIBOSE HYDROLASE"/>
    <property type="match status" value="1"/>
</dbReference>
<evidence type="ECO:0000256" key="2">
    <source>
        <dbReference type="ARBA" id="ARBA00022614"/>
    </source>
</evidence>
<dbReference type="SUPFAM" id="SSF52200">
    <property type="entry name" value="Toll/Interleukin receptor TIR domain"/>
    <property type="match status" value="1"/>
</dbReference>
<evidence type="ECO:0000313" key="9">
    <source>
        <dbReference type="EMBL" id="KAK9950400.1"/>
    </source>
</evidence>
<dbReference type="SUPFAM" id="SSF52540">
    <property type="entry name" value="P-loop containing nucleoside triphosphate hydrolases"/>
    <property type="match status" value="1"/>
</dbReference>
<dbReference type="Pfam" id="PF00931">
    <property type="entry name" value="NB-ARC"/>
    <property type="match status" value="1"/>
</dbReference>
<dbReference type="SMART" id="SM00255">
    <property type="entry name" value="TIR"/>
    <property type="match status" value="1"/>
</dbReference>
<dbReference type="Gene3D" id="3.80.10.10">
    <property type="entry name" value="Ribonuclease Inhibitor"/>
    <property type="match status" value="2"/>
</dbReference>
<dbReference type="GO" id="GO:0043531">
    <property type="term" value="F:ADP binding"/>
    <property type="evidence" value="ECO:0007669"/>
    <property type="project" value="InterPro"/>
</dbReference>